<reference evidence="2" key="1">
    <citation type="journal article" date="2019" name="bioRxiv">
        <title>The Genome of the Zebra Mussel, Dreissena polymorpha: A Resource for Invasive Species Research.</title>
        <authorList>
            <person name="McCartney M.A."/>
            <person name="Auch B."/>
            <person name="Kono T."/>
            <person name="Mallez S."/>
            <person name="Zhang Y."/>
            <person name="Obille A."/>
            <person name="Becker A."/>
            <person name="Abrahante J.E."/>
            <person name="Garbe J."/>
            <person name="Badalamenti J.P."/>
            <person name="Herman A."/>
            <person name="Mangelson H."/>
            <person name="Liachko I."/>
            <person name="Sullivan S."/>
            <person name="Sone E.D."/>
            <person name="Koren S."/>
            <person name="Silverstein K.A.T."/>
            <person name="Beckman K.B."/>
            <person name="Gohl D.M."/>
        </authorList>
    </citation>
    <scope>NUCLEOTIDE SEQUENCE</scope>
    <source>
        <strain evidence="2">Duluth1</strain>
        <tissue evidence="2">Whole animal</tissue>
    </source>
</reference>
<feature type="domain" description="COMM" evidence="1">
    <location>
        <begin position="96"/>
        <end position="166"/>
    </location>
</feature>
<name>A0A9D4FYL2_DREPO</name>
<dbReference type="PROSITE" id="PS51269">
    <property type="entry name" value="COMM"/>
    <property type="match status" value="1"/>
</dbReference>
<dbReference type="PANTHER" id="PTHR12333:SF0">
    <property type="entry name" value="COMM DOMAIN-CONTAINING PROTEIN 10"/>
    <property type="match status" value="1"/>
</dbReference>
<dbReference type="AlphaFoldDB" id="A0A9D4FYL2"/>
<dbReference type="InterPro" id="IPR037361">
    <property type="entry name" value="COMMD10"/>
</dbReference>
<accession>A0A9D4FYL2</accession>
<gene>
    <name evidence="2" type="ORF">DPMN_135134</name>
</gene>
<dbReference type="Pfam" id="PF07258">
    <property type="entry name" value="COMM_domain"/>
    <property type="match status" value="1"/>
</dbReference>
<protein>
    <recommendedName>
        <fullName evidence="1">COMM domain-containing protein</fullName>
    </recommendedName>
</protein>
<dbReference type="PANTHER" id="PTHR12333">
    <property type="entry name" value="COMM DOMAIN CONTAINING PROTEIN 10"/>
    <property type="match status" value="1"/>
</dbReference>
<dbReference type="EMBL" id="JAIWYP010000006">
    <property type="protein sequence ID" value="KAH3806806.1"/>
    <property type="molecule type" value="Genomic_DNA"/>
</dbReference>
<proteinExistence type="predicted"/>
<dbReference type="Proteomes" id="UP000828390">
    <property type="component" value="Unassembled WGS sequence"/>
</dbReference>
<keyword evidence="3" id="KW-1185">Reference proteome</keyword>
<dbReference type="Pfam" id="PF21672">
    <property type="entry name" value="COMM_HN"/>
    <property type="match status" value="1"/>
</dbReference>
<sequence length="166" mass="19186">MQRLHLKDERTFSEEEEEKLQQTLGIDGPELELVLQTLEFLLQQAAYHAAKPAVLSQQLTQLELEQAKVEAIVSVWTTNGRDVLQKLRQQTLHPSQLEDINWRLNLQIAQSSVSKQKLPNAMFELGVRDSEEGVGKKKIRVEFTHSELYQFYNQLEMIQKQLDGLS</sequence>
<comment type="caution">
    <text evidence="2">The sequence shown here is derived from an EMBL/GenBank/DDBJ whole genome shotgun (WGS) entry which is preliminary data.</text>
</comment>
<evidence type="ECO:0000313" key="2">
    <source>
        <dbReference type="EMBL" id="KAH3806806.1"/>
    </source>
</evidence>
<evidence type="ECO:0000259" key="1">
    <source>
        <dbReference type="PROSITE" id="PS51269"/>
    </source>
</evidence>
<evidence type="ECO:0000313" key="3">
    <source>
        <dbReference type="Proteomes" id="UP000828390"/>
    </source>
</evidence>
<reference evidence="2" key="2">
    <citation type="submission" date="2020-11" db="EMBL/GenBank/DDBJ databases">
        <authorList>
            <person name="McCartney M.A."/>
            <person name="Auch B."/>
            <person name="Kono T."/>
            <person name="Mallez S."/>
            <person name="Becker A."/>
            <person name="Gohl D.M."/>
            <person name="Silverstein K.A.T."/>
            <person name="Koren S."/>
            <person name="Bechman K.B."/>
            <person name="Herman A."/>
            <person name="Abrahante J.E."/>
            <person name="Garbe J."/>
        </authorList>
    </citation>
    <scope>NUCLEOTIDE SEQUENCE</scope>
    <source>
        <strain evidence="2">Duluth1</strain>
        <tissue evidence="2">Whole animal</tissue>
    </source>
</reference>
<organism evidence="2 3">
    <name type="scientific">Dreissena polymorpha</name>
    <name type="common">Zebra mussel</name>
    <name type="synonym">Mytilus polymorpha</name>
    <dbReference type="NCBI Taxonomy" id="45954"/>
    <lineage>
        <taxon>Eukaryota</taxon>
        <taxon>Metazoa</taxon>
        <taxon>Spiralia</taxon>
        <taxon>Lophotrochozoa</taxon>
        <taxon>Mollusca</taxon>
        <taxon>Bivalvia</taxon>
        <taxon>Autobranchia</taxon>
        <taxon>Heteroconchia</taxon>
        <taxon>Euheterodonta</taxon>
        <taxon>Imparidentia</taxon>
        <taxon>Neoheterodontei</taxon>
        <taxon>Myida</taxon>
        <taxon>Dreissenoidea</taxon>
        <taxon>Dreissenidae</taxon>
        <taxon>Dreissena</taxon>
    </lineage>
</organism>
<dbReference type="InterPro" id="IPR017920">
    <property type="entry name" value="COMM"/>
</dbReference>